<evidence type="ECO:0000256" key="8">
    <source>
        <dbReference type="SAM" id="Phobius"/>
    </source>
</evidence>
<comment type="subcellular location">
    <subcellularLocation>
        <location evidence="1">Membrane</location>
        <topology evidence="1">Multi-pass membrane protein</topology>
    </subcellularLocation>
</comment>
<dbReference type="Gene3D" id="1.20.1510.10">
    <property type="entry name" value="Cation efflux protein transmembrane domain"/>
    <property type="match status" value="1"/>
</dbReference>
<dbReference type="STRING" id="28181.BEN30_16285"/>
<feature type="transmembrane region" description="Helical" evidence="8">
    <location>
        <begin position="28"/>
        <end position="52"/>
    </location>
</feature>
<dbReference type="PANTHER" id="PTHR45755:SF4">
    <property type="entry name" value="ZINC TRANSPORTER 7"/>
    <property type="match status" value="1"/>
</dbReference>
<sequence length="329" mass="36233">MHSENLHQWGHHHHYLDDEAMDSGQRRVVYVLALTAVTMVVEIVAGTVFHSMALVADGWHMASHSAAMGITLFAYWFARTRSGDRRFCFGTGKVNVLGGYSSALVLAVVALMMVWESVDRIITPLPISFDQAVIVATVGLLVNLLSVKLLHGAEDNHGHHHAHEHEHEHEHHDAHHTEEAYLLGEDHNLRAAYLHVMADVLTSVLAIVALLSGKWMGWTWMDPIMGIVGALVIAKWSYGLLRDTSAVLLDGSISKDIVQHIQEDIEADADNLVSDIHVWRVGANHLAAVVSLVTHSPQDPGHYKALLSGHKELSHVTVEVNRCPGEACI</sequence>
<evidence type="ECO:0000313" key="12">
    <source>
        <dbReference type="Proteomes" id="UP000095347"/>
    </source>
</evidence>
<feature type="transmembrane region" description="Helical" evidence="8">
    <location>
        <begin position="192"/>
        <end position="211"/>
    </location>
</feature>
<dbReference type="NCBIfam" id="TIGR01297">
    <property type="entry name" value="CDF"/>
    <property type="match status" value="1"/>
</dbReference>
<evidence type="ECO:0000313" key="11">
    <source>
        <dbReference type="EMBL" id="OEJ64454.1"/>
    </source>
</evidence>
<evidence type="ECO:0000256" key="2">
    <source>
        <dbReference type="ARBA" id="ARBA00022448"/>
    </source>
</evidence>
<gene>
    <name evidence="11" type="ORF">BEN30_16285</name>
    <name evidence="10" type="ORF">mv1g00010</name>
</gene>
<dbReference type="GO" id="GO:0016020">
    <property type="term" value="C:membrane"/>
    <property type="evidence" value="ECO:0007669"/>
    <property type="project" value="UniProtKB-SubCell"/>
</dbReference>
<dbReference type="GO" id="GO:0005385">
    <property type="term" value="F:zinc ion transmembrane transporter activity"/>
    <property type="evidence" value="ECO:0007669"/>
    <property type="project" value="InterPro"/>
</dbReference>
<reference evidence="11" key="3">
    <citation type="submission" date="2016-07" db="EMBL/GenBank/DDBJ databases">
        <authorList>
            <person name="Trubitsyn D."/>
            <person name="Abreu F.A."/>
            <person name="Ward B."/>
            <person name="Taylor T."/>
            <person name="Hattori M."/>
            <person name="Kondo S."/>
            <person name="Trivedi U."/>
            <person name="Staniland S."/>
            <person name="Lins U."/>
            <person name="Bazylinski D.A."/>
        </authorList>
    </citation>
    <scope>NUCLEOTIDE SEQUENCE</scope>
    <source>
        <strain evidence="11">MV-1</strain>
    </source>
</reference>
<reference evidence="10" key="1">
    <citation type="journal article" date="2009" name="Environ. Microbiol.">
        <title>Comparative analysis of magnetosome gene clusters in magnetotactic bacteria provides further evidence for horizontal gene transfer.</title>
        <authorList>
            <person name="Jogler C."/>
            <person name="Kube M."/>
            <person name="Schubbe S."/>
            <person name="Ullrich S."/>
            <person name="Teeling H."/>
            <person name="Bazylinski D.A."/>
            <person name="Reinhardt R."/>
            <person name="Schuler D."/>
        </authorList>
    </citation>
    <scope>NUCLEOTIDE SEQUENCE</scope>
    <source>
        <strain evidence="10">Type strain: MV-1</strain>
    </source>
</reference>
<dbReference type="SUPFAM" id="SSF161111">
    <property type="entry name" value="Cation efflux protein transmembrane domain-like"/>
    <property type="match status" value="1"/>
</dbReference>
<dbReference type="InterPro" id="IPR058533">
    <property type="entry name" value="Cation_efflux_TM"/>
</dbReference>
<feature type="transmembrane region" description="Helical" evidence="8">
    <location>
        <begin position="223"/>
        <end position="241"/>
    </location>
</feature>
<accession>C4RAB2</accession>
<dbReference type="EMBL" id="FP102531">
    <property type="protein sequence ID" value="CAV30757.1"/>
    <property type="molecule type" value="Genomic_DNA"/>
</dbReference>
<evidence type="ECO:0000256" key="6">
    <source>
        <dbReference type="ARBA" id="ARBA00023136"/>
    </source>
</evidence>
<keyword evidence="6 8" id="KW-0472">Membrane</keyword>
<name>C4RAB2_9PROT</name>
<evidence type="ECO:0000259" key="9">
    <source>
        <dbReference type="Pfam" id="PF01545"/>
    </source>
</evidence>
<feature type="region of interest" description="Disordered" evidence="7">
    <location>
        <begin position="157"/>
        <end position="177"/>
    </location>
</feature>
<dbReference type="EMBL" id="MCGG01000070">
    <property type="protein sequence ID" value="OEJ64454.1"/>
    <property type="molecule type" value="Genomic_DNA"/>
</dbReference>
<proteinExistence type="predicted"/>
<dbReference type="Pfam" id="PF01545">
    <property type="entry name" value="Cation_efflux"/>
    <property type="match status" value="1"/>
</dbReference>
<protein>
    <submittedName>
        <fullName evidence="11">Cation transporter</fullName>
    </submittedName>
    <submittedName>
        <fullName evidence="10">Co/Zn/Cd efflux system component</fullName>
    </submittedName>
</protein>
<keyword evidence="5" id="KW-0406">Ion transport</keyword>
<evidence type="ECO:0000313" key="10">
    <source>
        <dbReference type="EMBL" id="CAV30757.1"/>
    </source>
</evidence>
<organism evidence="10">
    <name type="scientific">Magnetovibrio blakemorei</name>
    <dbReference type="NCBI Taxonomy" id="28181"/>
    <lineage>
        <taxon>Bacteria</taxon>
        <taxon>Pseudomonadati</taxon>
        <taxon>Pseudomonadota</taxon>
        <taxon>Alphaproteobacteria</taxon>
        <taxon>Rhodospirillales</taxon>
        <taxon>Magnetovibrionaceae</taxon>
        <taxon>Magnetovibrio</taxon>
    </lineage>
</organism>
<evidence type="ECO:0000256" key="5">
    <source>
        <dbReference type="ARBA" id="ARBA00023065"/>
    </source>
</evidence>
<dbReference type="NCBIfam" id="NF033827">
    <property type="entry name" value="CDF_efflux_DmeF"/>
    <property type="match status" value="1"/>
</dbReference>
<dbReference type="RefSeq" id="WP_069959227.1">
    <property type="nucleotide sequence ID" value="NZ_MCGG01000070.1"/>
</dbReference>
<evidence type="ECO:0000256" key="3">
    <source>
        <dbReference type="ARBA" id="ARBA00022692"/>
    </source>
</evidence>
<dbReference type="OrthoDB" id="271709at2"/>
<reference evidence="12" key="2">
    <citation type="submission" date="2016-07" db="EMBL/GenBank/DDBJ databases">
        <authorList>
            <person name="Florea S."/>
            <person name="Webb J.S."/>
            <person name="Jaromczyk J."/>
            <person name="Schardl C.L."/>
        </authorList>
    </citation>
    <scope>NUCLEOTIDE SEQUENCE [LARGE SCALE GENOMIC DNA]</scope>
    <source>
        <strain evidence="12">MV-1</strain>
    </source>
</reference>
<dbReference type="PANTHER" id="PTHR45755">
    <property type="match status" value="1"/>
</dbReference>
<keyword evidence="12" id="KW-1185">Reference proteome</keyword>
<feature type="transmembrane region" description="Helical" evidence="8">
    <location>
        <begin position="97"/>
        <end position="115"/>
    </location>
</feature>
<dbReference type="InterPro" id="IPR045316">
    <property type="entry name" value="Msc2-like"/>
</dbReference>
<feature type="transmembrane region" description="Helical" evidence="8">
    <location>
        <begin position="121"/>
        <end position="142"/>
    </location>
</feature>
<keyword evidence="3 8" id="KW-0812">Transmembrane</keyword>
<keyword evidence="4 8" id="KW-1133">Transmembrane helix</keyword>
<dbReference type="InterPro" id="IPR002524">
    <property type="entry name" value="Cation_efflux"/>
</dbReference>
<dbReference type="AlphaFoldDB" id="C4RAB2"/>
<feature type="transmembrane region" description="Helical" evidence="8">
    <location>
        <begin position="58"/>
        <end position="77"/>
    </location>
</feature>
<dbReference type="Proteomes" id="UP000095347">
    <property type="component" value="Unassembled WGS sequence"/>
</dbReference>
<dbReference type="InterPro" id="IPR027469">
    <property type="entry name" value="Cation_efflux_TMD_sf"/>
</dbReference>
<keyword evidence="2" id="KW-0813">Transport</keyword>
<evidence type="ECO:0000256" key="4">
    <source>
        <dbReference type="ARBA" id="ARBA00022989"/>
    </source>
</evidence>
<dbReference type="GO" id="GO:0006882">
    <property type="term" value="P:intracellular zinc ion homeostasis"/>
    <property type="evidence" value="ECO:0007669"/>
    <property type="project" value="InterPro"/>
</dbReference>
<evidence type="ECO:0000256" key="1">
    <source>
        <dbReference type="ARBA" id="ARBA00004141"/>
    </source>
</evidence>
<feature type="domain" description="Cation efflux protein transmembrane" evidence="9">
    <location>
        <begin position="29"/>
        <end position="249"/>
    </location>
</feature>
<evidence type="ECO:0000256" key="7">
    <source>
        <dbReference type="SAM" id="MobiDB-lite"/>
    </source>
</evidence>